<dbReference type="AlphaFoldDB" id="A0A8X6MSL3"/>
<dbReference type="GO" id="GO:0005506">
    <property type="term" value="F:iron ion binding"/>
    <property type="evidence" value="ECO:0007669"/>
    <property type="project" value="InterPro"/>
</dbReference>
<keyword evidence="6" id="KW-0408">Iron</keyword>
<accession>A0A8X6MSL3</accession>
<gene>
    <name evidence="9" type="primary">Cyp4v2</name>
    <name evidence="9" type="ORF">NPIL_324691</name>
</gene>
<evidence type="ECO:0000256" key="6">
    <source>
        <dbReference type="ARBA" id="ARBA00023004"/>
    </source>
</evidence>
<keyword evidence="4" id="KW-0349">Heme</keyword>
<dbReference type="Gene3D" id="1.10.630.10">
    <property type="entry name" value="Cytochrome P450"/>
    <property type="match status" value="1"/>
</dbReference>
<protein>
    <submittedName>
        <fullName evidence="9">Cytochrome P450 4V2</fullName>
    </submittedName>
</protein>
<dbReference type="EMBL" id="BMAW01050505">
    <property type="protein sequence ID" value="GFS75661.1"/>
    <property type="molecule type" value="Genomic_DNA"/>
</dbReference>
<keyword evidence="7" id="KW-0560">Oxidoreductase</keyword>
<dbReference type="GO" id="GO:0005789">
    <property type="term" value="C:endoplasmic reticulum membrane"/>
    <property type="evidence" value="ECO:0007669"/>
    <property type="project" value="UniProtKB-SubCell"/>
</dbReference>
<dbReference type="OrthoDB" id="6434953at2759"/>
<keyword evidence="7" id="KW-0503">Monooxygenase</keyword>
<evidence type="ECO:0000313" key="9">
    <source>
        <dbReference type="EMBL" id="GFS75661.1"/>
    </source>
</evidence>
<name>A0A8X6MSL3_NEPPI</name>
<proteinExistence type="inferred from homology"/>
<evidence type="ECO:0000256" key="1">
    <source>
        <dbReference type="ARBA" id="ARBA00001971"/>
    </source>
</evidence>
<organism evidence="9 10">
    <name type="scientific">Nephila pilipes</name>
    <name type="common">Giant wood spider</name>
    <name type="synonym">Nephila maculata</name>
    <dbReference type="NCBI Taxonomy" id="299642"/>
    <lineage>
        <taxon>Eukaryota</taxon>
        <taxon>Metazoa</taxon>
        <taxon>Ecdysozoa</taxon>
        <taxon>Arthropoda</taxon>
        <taxon>Chelicerata</taxon>
        <taxon>Arachnida</taxon>
        <taxon>Araneae</taxon>
        <taxon>Araneomorphae</taxon>
        <taxon>Entelegynae</taxon>
        <taxon>Araneoidea</taxon>
        <taxon>Nephilidae</taxon>
        <taxon>Nephila</taxon>
    </lineage>
</organism>
<dbReference type="GO" id="GO:0016705">
    <property type="term" value="F:oxidoreductase activity, acting on paired donors, with incorporation or reduction of molecular oxygen"/>
    <property type="evidence" value="ECO:0007669"/>
    <property type="project" value="InterPro"/>
</dbReference>
<keyword evidence="8" id="KW-0472">Membrane</keyword>
<comment type="caution">
    <text evidence="9">The sequence shown here is derived from an EMBL/GenBank/DDBJ whole genome shotgun (WGS) entry which is preliminary data.</text>
</comment>
<dbReference type="PANTHER" id="PTHR24291">
    <property type="entry name" value="CYTOCHROME P450 FAMILY 4"/>
    <property type="match status" value="1"/>
</dbReference>
<sequence length="283" mass="33402">MPGSKPWLFDILADAKQIFIFEKTDDKYALHHRIMKCFKRHFELYREKKLECIWVTYVPLVLLLKPEAVKEALKENKFSEKSWLYHVILPLTGSSFFISPFSKWKPRRKLLTPCFHSDMLRDYLSVFNEQSQKLMKSLQSEATEEFTFIEDPISICTLNTICETMFGIQLEAMGIEGSNYVTSLKRLSEICTSRLYTVYQWPNFIFKLTPSYRDFVFHLKVVHNFSRKIIIQKKHDYLTGNKDHSKGKRKALLDVLVQQHLENQILNVEDTRDDVDTFIVAVI</sequence>
<comment type="cofactor">
    <cofactor evidence="1">
        <name>heme</name>
        <dbReference type="ChEBI" id="CHEBI:30413"/>
    </cofactor>
</comment>
<dbReference type="InterPro" id="IPR001128">
    <property type="entry name" value="Cyt_P450"/>
</dbReference>
<evidence type="ECO:0000256" key="4">
    <source>
        <dbReference type="ARBA" id="ARBA00022617"/>
    </source>
</evidence>
<dbReference type="InterPro" id="IPR050196">
    <property type="entry name" value="Cytochrome_P450_Monoox"/>
</dbReference>
<comment type="subcellular location">
    <subcellularLocation>
        <location evidence="2">Endoplasmic reticulum membrane</location>
    </subcellularLocation>
</comment>
<keyword evidence="10" id="KW-1185">Reference proteome</keyword>
<comment type="similarity">
    <text evidence="3">Belongs to the cytochrome P450 family.</text>
</comment>
<dbReference type="PANTHER" id="PTHR24291:SF189">
    <property type="entry name" value="CYTOCHROME P450 4C3-RELATED"/>
    <property type="match status" value="1"/>
</dbReference>
<dbReference type="GO" id="GO:0020037">
    <property type="term" value="F:heme binding"/>
    <property type="evidence" value="ECO:0007669"/>
    <property type="project" value="InterPro"/>
</dbReference>
<evidence type="ECO:0000256" key="5">
    <source>
        <dbReference type="ARBA" id="ARBA00022824"/>
    </source>
</evidence>
<keyword evidence="4" id="KW-0479">Metal-binding</keyword>
<evidence type="ECO:0000256" key="8">
    <source>
        <dbReference type="ARBA" id="ARBA00023136"/>
    </source>
</evidence>
<evidence type="ECO:0000256" key="3">
    <source>
        <dbReference type="ARBA" id="ARBA00010617"/>
    </source>
</evidence>
<evidence type="ECO:0000256" key="7">
    <source>
        <dbReference type="ARBA" id="ARBA00023033"/>
    </source>
</evidence>
<dbReference type="Pfam" id="PF00067">
    <property type="entry name" value="p450"/>
    <property type="match status" value="1"/>
</dbReference>
<dbReference type="Proteomes" id="UP000887013">
    <property type="component" value="Unassembled WGS sequence"/>
</dbReference>
<dbReference type="InterPro" id="IPR036396">
    <property type="entry name" value="Cyt_P450_sf"/>
</dbReference>
<reference evidence="9" key="1">
    <citation type="submission" date="2020-08" db="EMBL/GenBank/DDBJ databases">
        <title>Multicomponent nature underlies the extraordinary mechanical properties of spider dragline silk.</title>
        <authorList>
            <person name="Kono N."/>
            <person name="Nakamura H."/>
            <person name="Mori M."/>
            <person name="Yoshida Y."/>
            <person name="Ohtoshi R."/>
            <person name="Malay A.D."/>
            <person name="Moran D.A.P."/>
            <person name="Tomita M."/>
            <person name="Numata K."/>
            <person name="Arakawa K."/>
        </authorList>
    </citation>
    <scope>NUCLEOTIDE SEQUENCE</scope>
</reference>
<evidence type="ECO:0000313" key="10">
    <source>
        <dbReference type="Proteomes" id="UP000887013"/>
    </source>
</evidence>
<keyword evidence="5" id="KW-0256">Endoplasmic reticulum</keyword>
<evidence type="ECO:0000256" key="2">
    <source>
        <dbReference type="ARBA" id="ARBA00004586"/>
    </source>
</evidence>
<dbReference type="GO" id="GO:0004497">
    <property type="term" value="F:monooxygenase activity"/>
    <property type="evidence" value="ECO:0007669"/>
    <property type="project" value="UniProtKB-KW"/>
</dbReference>
<dbReference type="SUPFAM" id="SSF48264">
    <property type="entry name" value="Cytochrome P450"/>
    <property type="match status" value="1"/>
</dbReference>